<evidence type="ECO:0000313" key="7">
    <source>
        <dbReference type="EMBL" id="CAE0780385.1"/>
    </source>
</evidence>
<sequence length="207" mass="22170">MYLTITFTQMLSAFTPSVTLLLLYLTGTDSPTPRATAAVLFISLGCALSSYGEGHFDMVGVAFRCVGIFTEALRLVLTQRLLKHHKLNVLESQYHLAPIGASCLLLGASVAELPRAVSEGALDLVVSNPLPFAASALLGVAASFMTFLVIKVTNSVTLKVLNTARNAAFVLFTVTFLHEEASTLQLVGYSMSLLSFAVYTYVKVNGL</sequence>
<dbReference type="AlphaFoldDB" id="A0A7S4F811"/>
<proteinExistence type="predicted"/>
<evidence type="ECO:0000256" key="4">
    <source>
        <dbReference type="ARBA" id="ARBA00023136"/>
    </source>
</evidence>
<comment type="subcellular location">
    <subcellularLocation>
        <location evidence="1">Membrane</location>
        <topology evidence="1">Multi-pass membrane protein</topology>
    </subcellularLocation>
</comment>
<feature type="transmembrane region" description="Helical" evidence="5">
    <location>
        <begin position="35"/>
        <end position="52"/>
    </location>
</feature>
<dbReference type="Pfam" id="PF03151">
    <property type="entry name" value="TPT"/>
    <property type="match status" value="1"/>
</dbReference>
<dbReference type="EMBL" id="HBIZ01051636">
    <property type="protein sequence ID" value="CAE0780385.1"/>
    <property type="molecule type" value="Transcribed_RNA"/>
</dbReference>
<feature type="transmembrane region" description="Helical" evidence="5">
    <location>
        <begin position="130"/>
        <end position="150"/>
    </location>
</feature>
<keyword evidence="3 5" id="KW-1133">Transmembrane helix</keyword>
<dbReference type="InterPro" id="IPR050186">
    <property type="entry name" value="TPT_transporter"/>
</dbReference>
<keyword evidence="2 5" id="KW-0812">Transmembrane</keyword>
<accession>A0A7S4F811</accession>
<evidence type="ECO:0000256" key="5">
    <source>
        <dbReference type="SAM" id="Phobius"/>
    </source>
</evidence>
<feature type="domain" description="Sugar phosphate transporter" evidence="6">
    <location>
        <begin position="5"/>
        <end position="199"/>
    </location>
</feature>
<reference evidence="7" key="1">
    <citation type="submission" date="2021-01" db="EMBL/GenBank/DDBJ databases">
        <authorList>
            <person name="Corre E."/>
            <person name="Pelletier E."/>
            <person name="Niang G."/>
            <person name="Scheremetjew M."/>
            <person name="Finn R."/>
            <person name="Kale V."/>
            <person name="Holt S."/>
            <person name="Cochrane G."/>
            <person name="Meng A."/>
            <person name="Brown T."/>
            <person name="Cohen L."/>
        </authorList>
    </citation>
    <scope>NUCLEOTIDE SEQUENCE</scope>
    <source>
        <strain evidence="7">CCMP645</strain>
    </source>
</reference>
<gene>
    <name evidence="7" type="ORF">PCAR00345_LOCUS33024</name>
</gene>
<evidence type="ECO:0000259" key="6">
    <source>
        <dbReference type="Pfam" id="PF03151"/>
    </source>
</evidence>
<dbReference type="GO" id="GO:0016020">
    <property type="term" value="C:membrane"/>
    <property type="evidence" value="ECO:0007669"/>
    <property type="project" value="UniProtKB-SubCell"/>
</dbReference>
<keyword evidence="4 5" id="KW-0472">Membrane</keyword>
<feature type="transmembrane region" description="Helical" evidence="5">
    <location>
        <begin position="6"/>
        <end position="26"/>
    </location>
</feature>
<protein>
    <recommendedName>
        <fullName evidence="6">Sugar phosphate transporter domain-containing protein</fullName>
    </recommendedName>
</protein>
<evidence type="ECO:0000256" key="2">
    <source>
        <dbReference type="ARBA" id="ARBA00022692"/>
    </source>
</evidence>
<dbReference type="PANTHER" id="PTHR11132">
    <property type="entry name" value="SOLUTE CARRIER FAMILY 35"/>
    <property type="match status" value="1"/>
</dbReference>
<name>A0A7S4F811_CHRCT</name>
<organism evidence="7">
    <name type="scientific">Chrysotila carterae</name>
    <name type="common">Marine alga</name>
    <name type="synonym">Syracosphaera carterae</name>
    <dbReference type="NCBI Taxonomy" id="13221"/>
    <lineage>
        <taxon>Eukaryota</taxon>
        <taxon>Haptista</taxon>
        <taxon>Haptophyta</taxon>
        <taxon>Prymnesiophyceae</taxon>
        <taxon>Isochrysidales</taxon>
        <taxon>Isochrysidaceae</taxon>
        <taxon>Chrysotila</taxon>
    </lineage>
</organism>
<dbReference type="InterPro" id="IPR004853">
    <property type="entry name" value="Sugar_P_trans_dom"/>
</dbReference>
<evidence type="ECO:0000256" key="3">
    <source>
        <dbReference type="ARBA" id="ARBA00022989"/>
    </source>
</evidence>
<evidence type="ECO:0000256" key="1">
    <source>
        <dbReference type="ARBA" id="ARBA00004141"/>
    </source>
</evidence>